<feature type="domain" description="Glycosyltransferase 2-like" evidence="3">
    <location>
        <begin position="9"/>
        <end position="130"/>
    </location>
</feature>
<accession>A0AAU7JC91</accession>
<feature type="transmembrane region" description="Helical" evidence="2">
    <location>
        <begin position="226"/>
        <end position="245"/>
    </location>
</feature>
<dbReference type="RefSeq" id="WP_406854467.1">
    <property type="nucleotide sequence ID" value="NZ_CP157484.1"/>
</dbReference>
<dbReference type="Gene3D" id="3.90.550.10">
    <property type="entry name" value="Spore Coat Polysaccharide Biosynthesis Protein SpsA, Chain A"/>
    <property type="match status" value="1"/>
</dbReference>
<dbReference type="GO" id="GO:0005506">
    <property type="term" value="F:iron ion binding"/>
    <property type="evidence" value="ECO:0007669"/>
    <property type="project" value="InterPro"/>
</dbReference>
<evidence type="ECO:0000313" key="4">
    <source>
        <dbReference type="EMBL" id="XBO37644.1"/>
    </source>
</evidence>
<evidence type="ECO:0000256" key="1">
    <source>
        <dbReference type="ARBA" id="ARBA00038494"/>
    </source>
</evidence>
<evidence type="ECO:0000256" key="2">
    <source>
        <dbReference type="SAM" id="Phobius"/>
    </source>
</evidence>
<keyword evidence="4" id="KW-0808">Transferase</keyword>
<proteinExistence type="inferred from homology"/>
<keyword evidence="2" id="KW-1133">Transmembrane helix</keyword>
<reference evidence="4" key="1">
    <citation type="submission" date="2024-05" db="EMBL/GenBank/DDBJ databases">
        <authorList>
            <person name="Kim S."/>
            <person name="Heo J."/>
            <person name="Choi H."/>
            <person name="Choi Y."/>
            <person name="Kwon S.-W."/>
            <person name="Kim Y."/>
        </authorList>
    </citation>
    <scope>NUCLEOTIDE SEQUENCE</scope>
    <source>
        <strain evidence="4">KACC 23698</strain>
    </source>
</reference>
<evidence type="ECO:0000259" key="3">
    <source>
        <dbReference type="Pfam" id="PF00535"/>
    </source>
</evidence>
<comment type="similarity">
    <text evidence="1">Belongs to the glycosyltransferase 2 family. WaaE/KdtX subfamily.</text>
</comment>
<protein>
    <submittedName>
        <fullName evidence="4">Glycosyltransferase family 2 protein</fullName>
        <ecNumber evidence="4">2.4.-.-</ecNumber>
    </submittedName>
</protein>
<dbReference type="AlphaFoldDB" id="A0AAU7JC91"/>
<dbReference type="InterPro" id="IPR036396">
    <property type="entry name" value="Cyt_P450_sf"/>
</dbReference>
<dbReference type="GO" id="GO:0020037">
    <property type="term" value="F:heme binding"/>
    <property type="evidence" value="ECO:0007669"/>
    <property type="project" value="InterPro"/>
</dbReference>
<dbReference type="EMBL" id="CP157484">
    <property type="protein sequence ID" value="XBO37644.1"/>
    <property type="molecule type" value="Genomic_DNA"/>
</dbReference>
<dbReference type="GO" id="GO:0004497">
    <property type="term" value="F:monooxygenase activity"/>
    <property type="evidence" value="ECO:0007669"/>
    <property type="project" value="InterPro"/>
</dbReference>
<dbReference type="CDD" id="cd02511">
    <property type="entry name" value="Beta4Glucosyltransferase"/>
    <property type="match status" value="1"/>
</dbReference>
<dbReference type="EC" id="2.4.-.-" evidence="4"/>
<dbReference type="InterPro" id="IPR001173">
    <property type="entry name" value="Glyco_trans_2-like"/>
</dbReference>
<keyword evidence="4" id="KW-0328">Glycosyltransferase</keyword>
<sequence length="286" mass="31576">MSATKPPLSVFIIAKNEADRIGRTIEAVRSISDDVIVIDSLSTDGTQAVAAARGARVVEHAFEGYGPQKRFGETLCRHDWMLNVDADEVVPEDLAEEIRALFDGGGPGADAYRIRIAEIFPGEGRPHRFAYALAPVRLYRKDKGTYSISPVHDRVDLVPGATVRKLRGTIHHFSVRSLGDQMAKLNRYTDALVDDLAARGETISVFRLVAEFPANFVKAYLGRRHFLRGAYGFMTAMNFAFYRYLRVAKHIEMRRREKALRRDGGARAELAGKSLAGKDGAGNGPA</sequence>
<keyword evidence="2" id="KW-0472">Membrane</keyword>
<dbReference type="PANTHER" id="PTHR43630:SF2">
    <property type="entry name" value="GLYCOSYLTRANSFERASE"/>
    <property type="match status" value="1"/>
</dbReference>
<dbReference type="Pfam" id="PF00535">
    <property type="entry name" value="Glycos_transf_2"/>
    <property type="match status" value="1"/>
</dbReference>
<gene>
    <name evidence="4" type="ORF">ABEG18_18210</name>
</gene>
<dbReference type="InterPro" id="IPR029044">
    <property type="entry name" value="Nucleotide-diphossugar_trans"/>
</dbReference>
<organism evidence="4">
    <name type="scientific">Alsobacter sp. KACC 23698</name>
    <dbReference type="NCBI Taxonomy" id="3149229"/>
    <lineage>
        <taxon>Bacteria</taxon>
        <taxon>Pseudomonadati</taxon>
        <taxon>Pseudomonadota</taxon>
        <taxon>Alphaproteobacteria</taxon>
        <taxon>Hyphomicrobiales</taxon>
        <taxon>Alsobacteraceae</taxon>
        <taxon>Alsobacter</taxon>
    </lineage>
</organism>
<name>A0AAU7JC91_9HYPH</name>
<dbReference type="GO" id="GO:0016705">
    <property type="term" value="F:oxidoreductase activity, acting on paired donors, with incorporation or reduction of molecular oxygen"/>
    <property type="evidence" value="ECO:0007669"/>
    <property type="project" value="InterPro"/>
</dbReference>
<dbReference type="GO" id="GO:0016757">
    <property type="term" value="F:glycosyltransferase activity"/>
    <property type="evidence" value="ECO:0007669"/>
    <property type="project" value="UniProtKB-KW"/>
</dbReference>
<dbReference type="SUPFAM" id="SSF48264">
    <property type="entry name" value="Cytochrome P450"/>
    <property type="match status" value="1"/>
</dbReference>
<dbReference type="PANTHER" id="PTHR43630">
    <property type="entry name" value="POLY-BETA-1,6-N-ACETYL-D-GLUCOSAMINE SYNTHASE"/>
    <property type="match status" value="1"/>
</dbReference>
<keyword evidence="2" id="KW-0812">Transmembrane</keyword>
<dbReference type="SUPFAM" id="SSF53448">
    <property type="entry name" value="Nucleotide-diphospho-sugar transferases"/>
    <property type="match status" value="1"/>
</dbReference>